<dbReference type="GO" id="GO:0004176">
    <property type="term" value="F:ATP-dependent peptidase activity"/>
    <property type="evidence" value="ECO:0007669"/>
    <property type="project" value="InterPro"/>
</dbReference>
<organism evidence="3 4">
    <name type="scientific">Bradyrhizobium canariense</name>
    <dbReference type="NCBI Taxonomy" id="255045"/>
    <lineage>
        <taxon>Bacteria</taxon>
        <taxon>Pseudomonadati</taxon>
        <taxon>Pseudomonadota</taxon>
        <taxon>Alphaproteobacteria</taxon>
        <taxon>Hyphomicrobiales</taxon>
        <taxon>Nitrobacteraceae</taxon>
        <taxon>Bradyrhizobium</taxon>
    </lineage>
</organism>
<dbReference type="GO" id="GO:0004252">
    <property type="term" value="F:serine-type endopeptidase activity"/>
    <property type="evidence" value="ECO:0007669"/>
    <property type="project" value="InterPro"/>
</dbReference>
<dbReference type="RefSeq" id="WP_085361780.1">
    <property type="nucleotide sequence ID" value="NZ_NAFD01000192.1"/>
</dbReference>
<comment type="caution">
    <text evidence="3">The sequence shown here is derived from an EMBL/GenBank/DDBJ whole genome shotgun (WGS) entry which is preliminary data.</text>
</comment>
<dbReference type="EMBL" id="NAFI01000187">
    <property type="protein sequence ID" value="OSJ03264.1"/>
    <property type="molecule type" value="Genomic_DNA"/>
</dbReference>
<feature type="compositionally biased region" description="Basic and acidic residues" evidence="1">
    <location>
        <begin position="203"/>
        <end position="216"/>
    </location>
</feature>
<feature type="region of interest" description="Disordered" evidence="1">
    <location>
        <begin position="1"/>
        <end position="28"/>
    </location>
</feature>
<dbReference type="SMART" id="SM00382">
    <property type="entry name" value="AAA"/>
    <property type="match status" value="1"/>
</dbReference>
<dbReference type="InterPro" id="IPR003593">
    <property type="entry name" value="AAA+_ATPase"/>
</dbReference>
<proteinExistence type="predicted"/>
<dbReference type="OrthoDB" id="5297432at2"/>
<dbReference type="InterPro" id="IPR027065">
    <property type="entry name" value="Lon_Prtase"/>
</dbReference>
<protein>
    <submittedName>
        <fullName evidence="3">ATPase</fullName>
    </submittedName>
</protein>
<dbReference type="PANTHER" id="PTHR43718">
    <property type="entry name" value="LON PROTEASE"/>
    <property type="match status" value="1"/>
</dbReference>
<dbReference type="GO" id="GO:0016887">
    <property type="term" value="F:ATP hydrolysis activity"/>
    <property type="evidence" value="ECO:0007669"/>
    <property type="project" value="InterPro"/>
</dbReference>
<reference evidence="3 4" key="1">
    <citation type="submission" date="2017-03" db="EMBL/GenBank/DDBJ databases">
        <title>Whole genome sequences of fourteen strains of Bradyrhizobium canariense and one strain of Bradyrhizobium japonicum isolated from Lupinus (Papilionoideae: Genisteae) species in Algeria.</title>
        <authorList>
            <person name="Crovadore J."/>
            <person name="Chekireb D."/>
            <person name="Brachmann A."/>
            <person name="Chablais R."/>
            <person name="Cochard B."/>
            <person name="Lefort F."/>
        </authorList>
    </citation>
    <scope>NUCLEOTIDE SEQUENCE [LARGE SCALE GENOMIC DNA]</scope>
    <source>
        <strain evidence="3 4">UBMA195</strain>
    </source>
</reference>
<accession>A0A1X3GY86</accession>
<dbReference type="Gene3D" id="3.40.50.300">
    <property type="entry name" value="P-loop containing nucleotide triphosphate hydrolases"/>
    <property type="match status" value="1"/>
</dbReference>
<evidence type="ECO:0000256" key="1">
    <source>
        <dbReference type="SAM" id="MobiDB-lite"/>
    </source>
</evidence>
<evidence type="ECO:0000313" key="4">
    <source>
        <dbReference type="Proteomes" id="UP000193553"/>
    </source>
</evidence>
<dbReference type="SUPFAM" id="SSF52540">
    <property type="entry name" value="P-loop containing nucleoside triphosphate hydrolases"/>
    <property type="match status" value="1"/>
</dbReference>
<dbReference type="GO" id="GO:0005524">
    <property type="term" value="F:ATP binding"/>
    <property type="evidence" value="ECO:0007669"/>
    <property type="project" value="InterPro"/>
</dbReference>
<sequence>MTTSDDSDNFDHTVEDDAASTGAAADSSDLDEELKKLPRLLRYALLSSKGEEHIQERLVAEINEVCPGLAATSAWIVTQTSAAGLELAAELDRRAVKRDEPALRSLSDCVRVFSLPLPCSAEFFDDYRRVGKALIASFRKVCHDADEDLCAELEEFVFGWAALPACSDLVSRHAGAAAGAARLGPLTAEHRLTAAKVALRRKLKEEEERRKQRDAETASTSELQKPPAPSAPEHSVIVARLSEQQMKNTKLKDVLGPFKSIVNVAMPLVEAPPLHVVRSALLFEFPYAAEVIDFALADLVGRPTVRLSPLLFVGESGGGKSRFARRLGELLGVNVWRTDASRADGAAFGGTDRRWYSAEPCHPFLAVAQGASANPLVIIDEIEKSATRADYGRLWDCLLGFLEPETNSRYPDPALQTNLDLSHVSYVATANSVDPLPSPIRDRFRVVRFPKPTSADLDALLPAIIADLAKERGLDTNWVPPLDGAEHVAAAQSWHGGSVRLLRRIVEAILRDRDANATRN</sequence>
<feature type="domain" description="AAA+ ATPase" evidence="2">
    <location>
        <begin position="306"/>
        <end position="453"/>
    </location>
</feature>
<feature type="region of interest" description="Disordered" evidence="1">
    <location>
        <begin position="203"/>
        <end position="233"/>
    </location>
</feature>
<dbReference type="GO" id="GO:0006515">
    <property type="term" value="P:protein quality control for misfolded or incompletely synthesized proteins"/>
    <property type="evidence" value="ECO:0007669"/>
    <property type="project" value="TreeGrafter"/>
</dbReference>
<evidence type="ECO:0000259" key="2">
    <source>
        <dbReference type="SMART" id="SM00382"/>
    </source>
</evidence>
<evidence type="ECO:0000313" key="3">
    <source>
        <dbReference type="EMBL" id="OSJ03264.1"/>
    </source>
</evidence>
<dbReference type="PANTHER" id="PTHR43718:SF2">
    <property type="entry name" value="LON PROTEASE HOMOLOG, MITOCHONDRIAL"/>
    <property type="match status" value="1"/>
</dbReference>
<dbReference type="Pfam" id="PF00004">
    <property type="entry name" value="AAA"/>
    <property type="match status" value="1"/>
</dbReference>
<dbReference type="Proteomes" id="UP000193553">
    <property type="component" value="Unassembled WGS sequence"/>
</dbReference>
<dbReference type="InterPro" id="IPR027417">
    <property type="entry name" value="P-loop_NTPase"/>
</dbReference>
<name>A0A1X3GY86_9BRAD</name>
<dbReference type="AlphaFoldDB" id="A0A1X3GY86"/>
<dbReference type="InterPro" id="IPR003959">
    <property type="entry name" value="ATPase_AAA_core"/>
</dbReference>
<gene>
    <name evidence="3" type="ORF">BSZ18_32555</name>
</gene>